<organism evidence="2 3">
    <name type="scientific">Durio zibethinus</name>
    <name type="common">Durian</name>
    <dbReference type="NCBI Taxonomy" id="66656"/>
    <lineage>
        <taxon>Eukaryota</taxon>
        <taxon>Viridiplantae</taxon>
        <taxon>Streptophyta</taxon>
        <taxon>Embryophyta</taxon>
        <taxon>Tracheophyta</taxon>
        <taxon>Spermatophyta</taxon>
        <taxon>Magnoliopsida</taxon>
        <taxon>eudicotyledons</taxon>
        <taxon>Gunneridae</taxon>
        <taxon>Pentapetalae</taxon>
        <taxon>rosids</taxon>
        <taxon>malvids</taxon>
        <taxon>Malvales</taxon>
        <taxon>Malvaceae</taxon>
        <taxon>Helicteroideae</taxon>
        <taxon>Durio</taxon>
    </lineage>
</organism>
<dbReference type="PANTHER" id="PTHR31923:SF9">
    <property type="entry name" value="BSD DOMAIN-CONTAINING PROTEIN"/>
    <property type="match status" value="1"/>
</dbReference>
<dbReference type="PANTHER" id="PTHR31923">
    <property type="entry name" value="BSD DOMAIN-CONTAINING PROTEIN"/>
    <property type="match status" value="1"/>
</dbReference>
<dbReference type="GeneID" id="111299028"/>
<dbReference type="InterPro" id="IPR035925">
    <property type="entry name" value="BSD_dom_sf"/>
</dbReference>
<dbReference type="KEGG" id="dzi:111299028"/>
<proteinExistence type="predicted"/>
<sequence>MSWLLKSLQSDVPHSPTSSTDHTPTNRNGGVKEDLSVLRETIGRQLRGVAAFLAPPPSSPPCVTAAEPEEEEEEAQQQPLDKLEAIRNDLAEIGGSFKGGLSLLSSNKALTEISRFASSFLQFPNQDNHGYDDDDDDGDGDDDDGDDDDGVPGITEEVVEFVQEISNCPEFWTEFPLSLNNVADFKMSEAQREHVENIEHLVPSFEALKVNLHHHLGDERFWMIYFILLLPRLNENDFELLSTPEVVETRDALLQKLQNNKNARVENSNLNASEKSGEVTETKQENISSEEKVSEIVNAAERLEIASEENAEQWLEEADISSGSSVSVKKNLEHEEDVSFSDLEDDDNYLSNRVSVRKSTQHGKTSSPSGSNDWVQLNKGPKTLGGLQKAGQSNSRDKDSEGEDSNDWLTDDDFVDVVSGN</sequence>
<evidence type="ECO:0000256" key="1">
    <source>
        <dbReference type="SAM" id="MobiDB-lite"/>
    </source>
</evidence>
<protein>
    <submittedName>
        <fullName evidence="3">Acidic leucine-rich nuclear phosphoprotein 32-related protein 1-like isoform X1</fullName>
    </submittedName>
</protein>
<dbReference type="Proteomes" id="UP000515121">
    <property type="component" value="Unplaced"/>
</dbReference>
<dbReference type="AlphaFoldDB" id="A0A6P5ZA42"/>
<feature type="compositionally biased region" description="Basic and acidic residues" evidence="1">
    <location>
        <begin position="275"/>
        <end position="291"/>
    </location>
</feature>
<reference evidence="3" key="1">
    <citation type="submission" date="2025-08" db="UniProtKB">
        <authorList>
            <consortium name="RefSeq"/>
        </authorList>
    </citation>
    <scope>IDENTIFICATION</scope>
    <source>
        <tissue evidence="3">Fruit stalk</tissue>
    </source>
</reference>
<feature type="compositionally biased region" description="Polar residues" evidence="1">
    <location>
        <begin position="362"/>
        <end position="375"/>
    </location>
</feature>
<name>A0A6P5ZA42_DURZI</name>
<feature type="region of interest" description="Disordered" evidence="1">
    <location>
        <begin position="264"/>
        <end position="291"/>
    </location>
</feature>
<dbReference type="SUPFAM" id="SSF140383">
    <property type="entry name" value="BSD domain-like"/>
    <property type="match status" value="1"/>
</dbReference>
<feature type="compositionally biased region" description="Polar residues" evidence="1">
    <location>
        <begin position="264"/>
        <end position="274"/>
    </location>
</feature>
<evidence type="ECO:0000313" key="3">
    <source>
        <dbReference type="RefSeq" id="XP_022749634.1"/>
    </source>
</evidence>
<keyword evidence="2" id="KW-1185">Reference proteome</keyword>
<feature type="region of interest" description="Disordered" evidence="1">
    <location>
        <begin position="1"/>
        <end position="34"/>
    </location>
</feature>
<feature type="region of interest" description="Disordered" evidence="1">
    <location>
        <begin position="352"/>
        <end position="421"/>
    </location>
</feature>
<accession>A0A6P5ZA42</accession>
<feature type="region of interest" description="Disordered" evidence="1">
    <location>
        <begin position="124"/>
        <end position="153"/>
    </location>
</feature>
<feature type="compositionally biased region" description="Acidic residues" evidence="1">
    <location>
        <begin position="400"/>
        <end position="415"/>
    </location>
</feature>
<feature type="region of interest" description="Disordered" evidence="1">
    <location>
        <begin position="51"/>
        <end position="79"/>
    </location>
</feature>
<feature type="compositionally biased region" description="Acidic residues" evidence="1">
    <location>
        <begin position="132"/>
        <end position="150"/>
    </location>
</feature>
<gene>
    <name evidence="3" type="primary">LOC111299028</name>
</gene>
<evidence type="ECO:0000313" key="2">
    <source>
        <dbReference type="Proteomes" id="UP000515121"/>
    </source>
</evidence>
<feature type="compositionally biased region" description="Low complexity" evidence="1">
    <location>
        <begin position="13"/>
        <end position="25"/>
    </location>
</feature>
<dbReference type="RefSeq" id="XP_022749634.1">
    <property type="nucleotide sequence ID" value="XM_022893899.1"/>
</dbReference>
<dbReference type="OrthoDB" id="1076611at2759"/>